<dbReference type="InterPro" id="IPR051940">
    <property type="entry name" value="Chitin_bind-dev_reg"/>
</dbReference>
<evidence type="ECO:0000256" key="5">
    <source>
        <dbReference type="ARBA" id="ARBA00023180"/>
    </source>
</evidence>
<dbReference type="InterPro" id="IPR002557">
    <property type="entry name" value="Chitin-bd_dom"/>
</dbReference>
<dbReference type="Proteomes" id="UP000007801">
    <property type="component" value="Unassembled WGS sequence"/>
</dbReference>
<keyword evidence="1" id="KW-0147">Chitin-binding</keyword>
<keyword evidence="4" id="KW-1015">Disulfide bond</keyword>
<dbReference type="SMART" id="SM00494">
    <property type="entry name" value="ChtBD2"/>
    <property type="match status" value="4"/>
</dbReference>
<dbReference type="Pfam" id="PF01607">
    <property type="entry name" value="CBM_14"/>
    <property type="match status" value="4"/>
</dbReference>
<feature type="domain" description="Chitin-binding type-2" evidence="8">
    <location>
        <begin position="63"/>
        <end position="120"/>
    </location>
</feature>
<gene>
    <name evidence="9" type="primary">Dana\GF10951</name>
    <name evidence="9" type="synonym">dana_GLEANR_10910</name>
    <name evidence="9" type="ORF">GF10951</name>
</gene>
<feature type="chain" id="PRO_5006155246" evidence="7">
    <location>
        <begin position="22"/>
        <end position="328"/>
    </location>
</feature>
<keyword evidence="3" id="KW-0677">Repeat</keyword>
<name>A0A0P9AMN0_DROAN</name>
<organism evidence="9 10">
    <name type="scientific">Drosophila ananassae</name>
    <name type="common">Fruit fly</name>
    <dbReference type="NCBI Taxonomy" id="7217"/>
    <lineage>
        <taxon>Eukaryota</taxon>
        <taxon>Metazoa</taxon>
        <taxon>Ecdysozoa</taxon>
        <taxon>Arthropoda</taxon>
        <taxon>Hexapoda</taxon>
        <taxon>Insecta</taxon>
        <taxon>Pterygota</taxon>
        <taxon>Neoptera</taxon>
        <taxon>Endopterygota</taxon>
        <taxon>Diptera</taxon>
        <taxon>Brachycera</taxon>
        <taxon>Muscomorpha</taxon>
        <taxon>Ephydroidea</taxon>
        <taxon>Drosophilidae</taxon>
        <taxon>Drosophila</taxon>
        <taxon>Sophophora</taxon>
    </lineage>
</organism>
<feature type="compositionally biased region" description="Acidic residues" evidence="6">
    <location>
        <begin position="29"/>
        <end position="41"/>
    </location>
</feature>
<feature type="region of interest" description="Disordered" evidence="6">
    <location>
        <begin position="25"/>
        <end position="54"/>
    </location>
</feature>
<dbReference type="PANTHER" id="PTHR23301">
    <property type="entry name" value="CHITIN BINDING PERITROPHIN-A"/>
    <property type="match status" value="1"/>
</dbReference>
<protein>
    <submittedName>
        <fullName evidence="9">Uncharacterized protein, isoform C</fullName>
    </submittedName>
</protein>
<dbReference type="InterPro" id="IPR036508">
    <property type="entry name" value="Chitin-bd_dom_sf"/>
</dbReference>
<evidence type="ECO:0000256" key="7">
    <source>
        <dbReference type="SAM" id="SignalP"/>
    </source>
</evidence>
<evidence type="ECO:0000259" key="8">
    <source>
        <dbReference type="PROSITE" id="PS50940"/>
    </source>
</evidence>
<evidence type="ECO:0000256" key="2">
    <source>
        <dbReference type="ARBA" id="ARBA00022729"/>
    </source>
</evidence>
<dbReference type="Gene3D" id="2.170.140.10">
    <property type="entry name" value="Chitin binding domain"/>
    <property type="match status" value="4"/>
</dbReference>
<sequence length="328" mass="37164">MMRRFILLCMICALWTARTESLDGATSTEDIETTAPDEDIEINAPTASDEEDDNNNPLILGNLSLCQNVVDNVFLPFVGDCNKYYLCRSGQAIELRCEWPYEFDAATQSCVSPGKANCLPTCKAFHFSTFSYQRTCTKYVLCYYGHPVLRECQDDLQYNPKTDRCDFPQNVDCVESECSIYFNAYHLRYVPSKSSCEKYFLCGNGIPRAQTCSTGLHFSTKCNCCDIPSNSNCQLKSPSSTRSNWFKDILQILQIPAQRRLNYQPVSPKPSEVVCPPEGVHFYVHETRPDAYHYCAMGHGLVLECSPGLWFDLAVKECREPKNVGHQN</sequence>
<keyword evidence="10" id="KW-1185">Reference proteome</keyword>
<evidence type="ECO:0000313" key="9">
    <source>
        <dbReference type="EMBL" id="KPU79033.1"/>
    </source>
</evidence>
<feature type="domain" description="Chitin-binding type-2" evidence="8">
    <location>
        <begin position="272"/>
        <end position="328"/>
    </location>
</feature>
<keyword evidence="5" id="KW-0325">Glycoprotein</keyword>
<proteinExistence type="predicted"/>
<evidence type="ECO:0000256" key="6">
    <source>
        <dbReference type="SAM" id="MobiDB-lite"/>
    </source>
</evidence>
<feature type="domain" description="Chitin-binding type-2" evidence="8">
    <location>
        <begin position="175"/>
        <end position="235"/>
    </location>
</feature>
<dbReference type="AlphaFoldDB" id="A0A0P9AMN0"/>
<dbReference type="GO" id="GO:0005576">
    <property type="term" value="C:extracellular region"/>
    <property type="evidence" value="ECO:0007669"/>
    <property type="project" value="InterPro"/>
</dbReference>
<reference evidence="9 10" key="1">
    <citation type="journal article" date="2007" name="Nature">
        <title>Evolution of genes and genomes on the Drosophila phylogeny.</title>
        <authorList>
            <consortium name="Drosophila 12 Genomes Consortium"/>
            <person name="Clark A.G."/>
            <person name="Eisen M.B."/>
            <person name="Smith D.R."/>
            <person name="Bergman C.M."/>
            <person name="Oliver B."/>
            <person name="Markow T.A."/>
            <person name="Kaufman T.C."/>
            <person name="Kellis M."/>
            <person name="Gelbart W."/>
            <person name="Iyer V.N."/>
            <person name="Pollard D.A."/>
            <person name="Sackton T.B."/>
            <person name="Larracuente A.M."/>
            <person name="Singh N.D."/>
            <person name="Abad J.P."/>
            <person name="Abt D.N."/>
            <person name="Adryan B."/>
            <person name="Aguade M."/>
            <person name="Akashi H."/>
            <person name="Anderson W.W."/>
            <person name="Aquadro C.F."/>
            <person name="Ardell D.H."/>
            <person name="Arguello R."/>
            <person name="Artieri C.G."/>
            <person name="Barbash D.A."/>
            <person name="Barker D."/>
            <person name="Barsanti P."/>
            <person name="Batterham P."/>
            <person name="Batzoglou S."/>
            <person name="Begun D."/>
            <person name="Bhutkar A."/>
            <person name="Blanco E."/>
            <person name="Bosak S.A."/>
            <person name="Bradley R.K."/>
            <person name="Brand A.D."/>
            <person name="Brent M.R."/>
            <person name="Brooks A.N."/>
            <person name="Brown R.H."/>
            <person name="Butlin R.K."/>
            <person name="Caggese C."/>
            <person name="Calvi B.R."/>
            <person name="Bernardo de Carvalho A."/>
            <person name="Caspi A."/>
            <person name="Castrezana S."/>
            <person name="Celniker S.E."/>
            <person name="Chang J.L."/>
            <person name="Chapple C."/>
            <person name="Chatterji S."/>
            <person name="Chinwalla A."/>
            <person name="Civetta A."/>
            <person name="Clifton S.W."/>
            <person name="Comeron J.M."/>
            <person name="Costello J.C."/>
            <person name="Coyne J.A."/>
            <person name="Daub J."/>
            <person name="David R.G."/>
            <person name="Delcher A.L."/>
            <person name="Delehaunty K."/>
            <person name="Do C.B."/>
            <person name="Ebling H."/>
            <person name="Edwards K."/>
            <person name="Eickbush T."/>
            <person name="Evans J.D."/>
            <person name="Filipski A."/>
            <person name="Findeiss S."/>
            <person name="Freyhult E."/>
            <person name="Fulton L."/>
            <person name="Fulton R."/>
            <person name="Garcia A.C."/>
            <person name="Gardiner A."/>
            <person name="Garfield D.A."/>
            <person name="Garvin B.E."/>
            <person name="Gibson G."/>
            <person name="Gilbert D."/>
            <person name="Gnerre S."/>
            <person name="Godfrey J."/>
            <person name="Good R."/>
            <person name="Gotea V."/>
            <person name="Gravely B."/>
            <person name="Greenberg A.J."/>
            <person name="Griffiths-Jones S."/>
            <person name="Gross S."/>
            <person name="Guigo R."/>
            <person name="Gustafson E.A."/>
            <person name="Haerty W."/>
            <person name="Hahn M.W."/>
            <person name="Halligan D.L."/>
            <person name="Halpern A.L."/>
            <person name="Halter G.M."/>
            <person name="Han M.V."/>
            <person name="Heger A."/>
            <person name="Hillier L."/>
            <person name="Hinrichs A.S."/>
            <person name="Holmes I."/>
            <person name="Hoskins R.A."/>
            <person name="Hubisz M.J."/>
            <person name="Hultmark D."/>
            <person name="Huntley M.A."/>
            <person name="Jaffe D.B."/>
            <person name="Jagadeeshan S."/>
            <person name="Jeck W.R."/>
            <person name="Johnson J."/>
            <person name="Jones C.D."/>
            <person name="Jordan W.C."/>
            <person name="Karpen G.H."/>
            <person name="Kataoka E."/>
            <person name="Keightley P.D."/>
            <person name="Kheradpour P."/>
            <person name="Kirkness E.F."/>
            <person name="Koerich L.B."/>
            <person name="Kristiansen K."/>
            <person name="Kudrna D."/>
            <person name="Kulathinal R.J."/>
            <person name="Kumar S."/>
            <person name="Kwok R."/>
            <person name="Lander E."/>
            <person name="Langley C.H."/>
            <person name="Lapoint R."/>
            <person name="Lazzaro B.P."/>
            <person name="Lee S.J."/>
            <person name="Levesque L."/>
            <person name="Li R."/>
            <person name="Lin C.F."/>
            <person name="Lin M.F."/>
            <person name="Lindblad-Toh K."/>
            <person name="Llopart A."/>
            <person name="Long M."/>
            <person name="Low L."/>
            <person name="Lozovsky E."/>
            <person name="Lu J."/>
            <person name="Luo M."/>
            <person name="Machado C.A."/>
            <person name="Makalowski W."/>
            <person name="Marzo M."/>
            <person name="Matsuda M."/>
            <person name="Matzkin L."/>
            <person name="McAllister B."/>
            <person name="McBride C.S."/>
            <person name="McKernan B."/>
            <person name="McKernan K."/>
            <person name="Mendez-Lago M."/>
            <person name="Minx P."/>
            <person name="Mollenhauer M.U."/>
            <person name="Montooth K."/>
            <person name="Mount S.M."/>
            <person name="Mu X."/>
            <person name="Myers E."/>
            <person name="Negre B."/>
            <person name="Newfeld S."/>
            <person name="Nielsen R."/>
            <person name="Noor M.A."/>
            <person name="O'Grady P."/>
            <person name="Pachter L."/>
            <person name="Papaceit M."/>
            <person name="Parisi M.J."/>
            <person name="Parisi M."/>
            <person name="Parts L."/>
            <person name="Pedersen J.S."/>
            <person name="Pesole G."/>
            <person name="Phillippy A.M."/>
            <person name="Ponting C.P."/>
            <person name="Pop M."/>
            <person name="Porcelli D."/>
            <person name="Powell J.R."/>
            <person name="Prohaska S."/>
            <person name="Pruitt K."/>
            <person name="Puig M."/>
            <person name="Quesneville H."/>
            <person name="Ram K.R."/>
            <person name="Rand D."/>
            <person name="Rasmussen M.D."/>
            <person name="Reed L.K."/>
            <person name="Reenan R."/>
            <person name="Reily A."/>
            <person name="Remington K.A."/>
            <person name="Rieger T.T."/>
            <person name="Ritchie M.G."/>
            <person name="Robin C."/>
            <person name="Rogers Y.H."/>
            <person name="Rohde C."/>
            <person name="Rozas J."/>
            <person name="Rubenfield M.J."/>
            <person name="Ruiz A."/>
            <person name="Russo S."/>
            <person name="Salzberg S.L."/>
            <person name="Sanchez-Gracia A."/>
            <person name="Saranga D.J."/>
            <person name="Sato H."/>
            <person name="Schaeffer S.W."/>
            <person name="Schatz M.C."/>
            <person name="Schlenke T."/>
            <person name="Schwartz R."/>
            <person name="Segarra C."/>
            <person name="Singh R.S."/>
            <person name="Sirot L."/>
            <person name="Sirota M."/>
            <person name="Sisneros N.B."/>
            <person name="Smith C.D."/>
            <person name="Smith T.F."/>
            <person name="Spieth J."/>
            <person name="Stage D.E."/>
            <person name="Stark A."/>
            <person name="Stephan W."/>
            <person name="Strausberg R.L."/>
            <person name="Strempel S."/>
            <person name="Sturgill D."/>
            <person name="Sutton G."/>
            <person name="Sutton G.G."/>
            <person name="Tao W."/>
            <person name="Teichmann S."/>
            <person name="Tobari Y.N."/>
            <person name="Tomimura Y."/>
            <person name="Tsolas J.M."/>
            <person name="Valente V.L."/>
            <person name="Venter E."/>
            <person name="Venter J.C."/>
            <person name="Vicario S."/>
            <person name="Vieira F.G."/>
            <person name="Vilella A.J."/>
            <person name="Villasante A."/>
            <person name="Walenz B."/>
            <person name="Wang J."/>
            <person name="Wasserman M."/>
            <person name="Watts T."/>
            <person name="Wilson D."/>
            <person name="Wilson R.K."/>
            <person name="Wing R.A."/>
            <person name="Wolfner M.F."/>
            <person name="Wong A."/>
            <person name="Wong G.K."/>
            <person name="Wu C.I."/>
            <person name="Wu G."/>
            <person name="Yamamoto D."/>
            <person name="Yang H.P."/>
            <person name="Yang S.P."/>
            <person name="Yorke J.A."/>
            <person name="Yoshida K."/>
            <person name="Zdobnov E."/>
            <person name="Zhang P."/>
            <person name="Zhang Y."/>
            <person name="Zimin A.V."/>
            <person name="Baldwin J."/>
            <person name="Abdouelleil A."/>
            <person name="Abdulkadir J."/>
            <person name="Abebe A."/>
            <person name="Abera B."/>
            <person name="Abreu J."/>
            <person name="Acer S.C."/>
            <person name="Aftuck L."/>
            <person name="Alexander A."/>
            <person name="An P."/>
            <person name="Anderson E."/>
            <person name="Anderson S."/>
            <person name="Arachi H."/>
            <person name="Azer M."/>
            <person name="Bachantsang P."/>
            <person name="Barry A."/>
            <person name="Bayul T."/>
            <person name="Berlin A."/>
            <person name="Bessette D."/>
            <person name="Bloom T."/>
            <person name="Blye J."/>
            <person name="Boguslavskiy L."/>
            <person name="Bonnet C."/>
            <person name="Boukhgalter B."/>
            <person name="Bourzgui I."/>
            <person name="Brown A."/>
            <person name="Cahill P."/>
            <person name="Channer S."/>
            <person name="Cheshatsang Y."/>
            <person name="Chuda L."/>
            <person name="Citroen M."/>
            <person name="Collymore A."/>
            <person name="Cooke P."/>
            <person name="Costello M."/>
            <person name="D'Aco K."/>
            <person name="Daza R."/>
            <person name="De Haan G."/>
            <person name="DeGray S."/>
            <person name="DeMaso C."/>
            <person name="Dhargay N."/>
            <person name="Dooley K."/>
            <person name="Dooley E."/>
            <person name="Doricent M."/>
            <person name="Dorje P."/>
            <person name="Dorjee K."/>
            <person name="Dupes A."/>
            <person name="Elong R."/>
            <person name="Falk J."/>
            <person name="Farina A."/>
            <person name="Faro S."/>
            <person name="Ferguson D."/>
            <person name="Fisher S."/>
            <person name="Foley C.D."/>
            <person name="Franke A."/>
            <person name="Friedrich D."/>
            <person name="Gadbois L."/>
            <person name="Gearin G."/>
            <person name="Gearin C.R."/>
            <person name="Giannoukos G."/>
            <person name="Goode T."/>
            <person name="Graham J."/>
            <person name="Grandbois E."/>
            <person name="Grewal S."/>
            <person name="Gyaltsen K."/>
            <person name="Hafez N."/>
            <person name="Hagos B."/>
            <person name="Hall J."/>
            <person name="Henson C."/>
            <person name="Hollinger A."/>
            <person name="Honan T."/>
            <person name="Huard M.D."/>
            <person name="Hughes L."/>
            <person name="Hurhula B."/>
            <person name="Husby M.E."/>
            <person name="Kamat A."/>
            <person name="Kanga B."/>
            <person name="Kashin S."/>
            <person name="Khazanovich D."/>
            <person name="Kisner P."/>
            <person name="Lance K."/>
            <person name="Lara M."/>
            <person name="Lee W."/>
            <person name="Lennon N."/>
            <person name="Letendre F."/>
            <person name="LeVine R."/>
            <person name="Lipovsky A."/>
            <person name="Liu X."/>
            <person name="Liu J."/>
            <person name="Liu S."/>
            <person name="Lokyitsang T."/>
            <person name="Lokyitsang Y."/>
            <person name="Lubonja R."/>
            <person name="Lui A."/>
            <person name="MacDonald P."/>
            <person name="Magnisalis V."/>
            <person name="Maru K."/>
            <person name="Matthews C."/>
            <person name="McCusker W."/>
            <person name="McDonough S."/>
            <person name="Mehta T."/>
            <person name="Meldrim J."/>
            <person name="Meneus L."/>
            <person name="Mihai O."/>
            <person name="Mihalev A."/>
            <person name="Mihova T."/>
            <person name="Mittelman R."/>
            <person name="Mlenga V."/>
            <person name="Montmayeur A."/>
            <person name="Mulrain L."/>
            <person name="Navidi A."/>
            <person name="Naylor J."/>
            <person name="Negash T."/>
            <person name="Nguyen T."/>
            <person name="Nguyen N."/>
            <person name="Nicol R."/>
            <person name="Norbu C."/>
            <person name="Norbu N."/>
            <person name="Novod N."/>
            <person name="O'Neill B."/>
            <person name="Osman S."/>
            <person name="Markiewicz E."/>
            <person name="Oyono O.L."/>
            <person name="Patti C."/>
            <person name="Phunkhang P."/>
            <person name="Pierre F."/>
            <person name="Priest M."/>
            <person name="Raghuraman S."/>
            <person name="Rege F."/>
            <person name="Reyes R."/>
            <person name="Rise C."/>
            <person name="Rogov P."/>
            <person name="Ross K."/>
            <person name="Ryan E."/>
            <person name="Settipalli S."/>
            <person name="Shea T."/>
            <person name="Sherpa N."/>
            <person name="Shi L."/>
            <person name="Shih D."/>
            <person name="Sparrow T."/>
            <person name="Spaulding J."/>
            <person name="Stalker J."/>
            <person name="Stange-Thomann N."/>
            <person name="Stavropoulos S."/>
            <person name="Stone C."/>
            <person name="Strader C."/>
            <person name="Tesfaye S."/>
            <person name="Thomson T."/>
            <person name="Thoulutsang Y."/>
            <person name="Thoulutsang D."/>
            <person name="Topham K."/>
            <person name="Topping I."/>
            <person name="Tsamla T."/>
            <person name="Vassiliev H."/>
            <person name="Vo A."/>
            <person name="Wangchuk T."/>
            <person name="Wangdi T."/>
            <person name="Weiand M."/>
            <person name="Wilkinson J."/>
            <person name="Wilson A."/>
            <person name="Yadav S."/>
            <person name="Young G."/>
            <person name="Yu Q."/>
            <person name="Zembek L."/>
            <person name="Zhong D."/>
            <person name="Zimmer A."/>
            <person name="Zwirko Z."/>
            <person name="Jaffe D.B."/>
            <person name="Alvarez P."/>
            <person name="Brockman W."/>
            <person name="Butler J."/>
            <person name="Chin C."/>
            <person name="Gnerre S."/>
            <person name="Grabherr M."/>
            <person name="Kleber M."/>
            <person name="Mauceli E."/>
            <person name="MacCallum I."/>
        </authorList>
    </citation>
    <scope>NUCLEOTIDE SEQUENCE [LARGE SCALE GENOMIC DNA]</scope>
    <source>
        <strain evidence="10">Tucson 14024-0371.13</strain>
    </source>
</reference>
<evidence type="ECO:0000256" key="1">
    <source>
        <dbReference type="ARBA" id="ARBA00022669"/>
    </source>
</evidence>
<feature type="domain" description="Chitin-binding type-2" evidence="8">
    <location>
        <begin position="122"/>
        <end position="173"/>
    </location>
</feature>
<feature type="signal peptide" evidence="7">
    <location>
        <begin position="1"/>
        <end position="21"/>
    </location>
</feature>
<dbReference type="EMBL" id="CH902618">
    <property type="protein sequence ID" value="KPU79033.1"/>
    <property type="molecule type" value="Genomic_DNA"/>
</dbReference>
<accession>A0A0P9AMN0</accession>
<dbReference type="OrthoDB" id="6020543at2759"/>
<dbReference type="PANTHER" id="PTHR23301:SF0">
    <property type="entry name" value="CHITIN-BINDING TYPE-2 DOMAIN-CONTAINING PROTEIN-RELATED"/>
    <property type="match status" value="1"/>
</dbReference>
<dbReference type="PROSITE" id="PS50940">
    <property type="entry name" value="CHIT_BIND_II"/>
    <property type="match status" value="4"/>
</dbReference>
<keyword evidence="2 7" id="KW-0732">Signal</keyword>
<evidence type="ECO:0000256" key="3">
    <source>
        <dbReference type="ARBA" id="ARBA00022737"/>
    </source>
</evidence>
<dbReference type="SUPFAM" id="SSF57625">
    <property type="entry name" value="Invertebrate chitin-binding proteins"/>
    <property type="match status" value="4"/>
</dbReference>
<dbReference type="GO" id="GO:0008061">
    <property type="term" value="F:chitin binding"/>
    <property type="evidence" value="ECO:0007669"/>
    <property type="project" value="UniProtKB-KW"/>
</dbReference>
<evidence type="ECO:0000313" key="10">
    <source>
        <dbReference type="Proteomes" id="UP000007801"/>
    </source>
</evidence>
<evidence type="ECO:0000256" key="4">
    <source>
        <dbReference type="ARBA" id="ARBA00023157"/>
    </source>
</evidence>